<dbReference type="InterPro" id="IPR014347">
    <property type="entry name" value="Tautomerase/MIF_sf"/>
</dbReference>
<dbReference type="Pfam" id="PF14832">
    <property type="entry name" value="Tautomerase_3"/>
    <property type="match status" value="1"/>
</dbReference>
<dbReference type="InterPro" id="IPR028116">
    <property type="entry name" value="Cis-CaaD-like"/>
</dbReference>
<organism evidence="3 4">
    <name type="scientific">Sphaerulina musiva (strain SO2202)</name>
    <name type="common">Poplar stem canker fungus</name>
    <name type="synonym">Septoria musiva</name>
    <dbReference type="NCBI Taxonomy" id="692275"/>
    <lineage>
        <taxon>Eukaryota</taxon>
        <taxon>Fungi</taxon>
        <taxon>Dikarya</taxon>
        <taxon>Ascomycota</taxon>
        <taxon>Pezizomycotina</taxon>
        <taxon>Dothideomycetes</taxon>
        <taxon>Dothideomycetidae</taxon>
        <taxon>Mycosphaerellales</taxon>
        <taxon>Mycosphaerellaceae</taxon>
        <taxon>Sphaerulina</taxon>
    </lineage>
</organism>
<sequence length="193" mass="21244">MPLYEIRHTTPLTPTQCDRLASSLTNLHSTKFSTPKFFVNVVFFFSDQNSTSASNNSSTSDSTSTTRTYVGGKQLQENNYIVANVRSGPSRTQKEWDGLCEEVVKIWEGIVCHDGKDGNDGIDEKKGDDGKGLRAVFVMGGLIAGWEAGFVIPKAGEDGEWLKKNLGEFERRARLGEGMFGDLVEEIGERGLL</sequence>
<dbReference type="OrthoDB" id="9981319at2759"/>
<dbReference type="RefSeq" id="XP_016757297.1">
    <property type="nucleotide sequence ID" value="XM_016910564.1"/>
</dbReference>
<reference evidence="3 4" key="1">
    <citation type="journal article" date="2012" name="PLoS Pathog.">
        <title>Diverse lifestyles and strategies of plant pathogenesis encoded in the genomes of eighteen Dothideomycetes fungi.</title>
        <authorList>
            <person name="Ohm R.A."/>
            <person name="Feau N."/>
            <person name="Henrissat B."/>
            <person name="Schoch C.L."/>
            <person name="Horwitz B.A."/>
            <person name="Barry K.W."/>
            <person name="Condon B.J."/>
            <person name="Copeland A.C."/>
            <person name="Dhillon B."/>
            <person name="Glaser F."/>
            <person name="Hesse C.N."/>
            <person name="Kosti I."/>
            <person name="LaButti K."/>
            <person name="Lindquist E.A."/>
            <person name="Lucas S."/>
            <person name="Salamov A.A."/>
            <person name="Bradshaw R.E."/>
            <person name="Ciuffetti L."/>
            <person name="Hamelin R.C."/>
            <person name="Kema G.H.J."/>
            <person name="Lawrence C."/>
            <person name="Scott J.A."/>
            <person name="Spatafora J.W."/>
            <person name="Turgeon B.G."/>
            <person name="de Wit P.J.G.M."/>
            <person name="Zhong S."/>
            <person name="Goodwin S.B."/>
            <person name="Grigoriev I.V."/>
        </authorList>
    </citation>
    <scope>NUCLEOTIDE SEQUENCE [LARGE SCALE GENOMIC DNA]</scope>
    <source>
        <strain evidence="3 4">SO2202</strain>
    </source>
</reference>
<proteinExistence type="predicted"/>
<accession>N1QD65</accession>
<gene>
    <name evidence="3" type="ORF">SEPMUDRAFT_91644</name>
</gene>
<name>N1QD65_SPHMS</name>
<feature type="compositionally biased region" description="Low complexity" evidence="1">
    <location>
        <begin position="49"/>
        <end position="68"/>
    </location>
</feature>
<dbReference type="EMBL" id="KB456269">
    <property type="protein sequence ID" value="EMF09176.1"/>
    <property type="molecule type" value="Genomic_DNA"/>
</dbReference>
<dbReference type="HOGENOM" id="CLU_088298_1_0_1"/>
<feature type="region of interest" description="Disordered" evidence="1">
    <location>
        <begin position="49"/>
        <end position="69"/>
    </location>
</feature>
<evidence type="ECO:0000256" key="1">
    <source>
        <dbReference type="SAM" id="MobiDB-lite"/>
    </source>
</evidence>
<dbReference type="AlphaFoldDB" id="N1QD65"/>
<dbReference type="GeneID" id="27907701"/>
<dbReference type="Proteomes" id="UP000016931">
    <property type="component" value="Unassembled WGS sequence"/>
</dbReference>
<feature type="domain" description="Tautomerase cis-CaaD-like" evidence="2">
    <location>
        <begin position="1"/>
        <end position="50"/>
    </location>
</feature>
<dbReference type="eggNOG" id="ENOG502S7I7">
    <property type="taxonomic scope" value="Eukaryota"/>
</dbReference>
<protein>
    <recommendedName>
        <fullName evidence="2">Tautomerase cis-CaaD-like domain-containing protein</fullName>
    </recommendedName>
</protein>
<dbReference type="Gene3D" id="3.30.429.10">
    <property type="entry name" value="Macrophage Migration Inhibitory Factor"/>
    <property type="match status" value="1"/>
</dbReference>
<dbReference type="OMA" id="FNTPRFF"/>
<evidence type="ECO:0000259" key="2">
    <source>
        <dbReference type="Pfam" id="PF14832"/>
    </source>
</evidence>
<feature type="non-terminal residue" evidence="3">
    <location>
        <position position="193"/>
    </location>
</feature>
<keyword evidence="4" id="KW-1185">Reference proteome</keyword>
<evidence type="ECO:0000313" key="4">
    <source>
        <dbReference type="Proteomes" id="UP000016931"/>
    </source>
</evidence>
<evidence type="ECO:0000313" key="3">
    <source>
        <dbReference type="EMBL" id="EMF09176.1"/>
    </source>
</evidence>